<dbReference type="InterPro" id="IPR003018">
    <property type="entry name" value="GAF"/>
</dbReference>
<gene>
    <name evidence="15" type="ORF">SAMN05444339_102259</name>
</gene>
<feature type="modified residue" description="4-aspartylphosphate" evidence="12">
    <location>
        <position position="791"/>
    </location>
</feature>
<dbReference type="PRINTS" id="PR01033">
    <property type="entry name" value="PHYTOCHROME"/>
</dbReference>
<sequence>MTNDSMISPDDDVDLTSCDREPIHLLGAVQSFGFLIAVSTDWIVSRVSENAADTLGIATETLLGSSLDAVFDRDVIHRLRGLSQGLRGPDSVERTFGVPLVSGQGNFDIAMHQSGHLIVIEAEPSERDETRAAAAVKTMIGRLQATAGIDGLLREAARQVRLLTGFDRVMVYQFDRDGAGEVVAEVVAGGLDRYLGLKYPASDIPRQARALYLRNALRLIWDTTEPGSRIVPPRDPAGAPLDLSLSVLRAVSPIHLEYLTNMGVRASLSISIIVNGRLWGLFACHHMEPRRISLERRTAAELFGQVFSYLLESRQRDDAESYRDKAQLLHDGLMRAVAANGSTVDAILSQIDQLSDLVMADGVGVWIDGQVELHGKTPSMEEFTSLVRHLNQAPAGKIYATEELAAFHPPAADYSDRVAGALAIPISRLPRDYLVFFRREFARSVTWAGNPDKPVSVGPNGTRLTPRKSFAAWQDTVRGQSIPWKSTEISIAESLRVTLLEVILRMKDESDRDRQSAQDRQELLIAELNHRVRNILGLIRGLVTQSQSRAGTVEDFATVIGGRIQALARAHDQVTTNNWGPGSLSELIRLEAVAYLNDQVTRMRASGPAILLEPQAFSTLALVLHELVTNAAKYGALSDTSGYVTIDWHLDTLDRLVIDWREHGGPAVQAPSRRGFGTTIIERSIPYELKGEARITYALTGVQARFVLPAASVSLGAPPAVTAPALTEAVQPRTSAALSGQALLVEDNMLIALDAEDMLMELGASSVTTSSSAADALRAIERNPPDFALLDVNLGDGTSIPVAQALSKRNIPFVFATGYGEGIPRPDDIADAPVLSKPYTLASLRDIFKDLLTNN</sequence>
<dbReference type="SUPFAM" id="SSF55785">
    <property type="entry name" value="PYP-like sensor domain (PAS domain)"/>
    <property type="match status" value="1"/>
</dbReference>
<evidence type="ECO:0000259" key="14">
    <source>
        <dbReference type="PROSITE" id="PS50110"/>
    </source>
</evidence>
<dbReference type="EC" id="2.7.13.3" evidence="2"/>
<dbReference type="InterPro" id="IPR011006">
    <property type="entry name" value="CheY-like_superfamily"/>
</dbReference>
<dbReference type="SUPFAM" id="SSF55874">
    <property type="entry name" value="ATPase domain of HSP90 chaperone/DNA topoisomerase II/histidine kinase"/>
    <property type="match status" value="1"/>
</dbReference>
<dbReference type="GO" id="GO:0005524">
    <property type="term" value="F:ATP binding"/>
    <property type="evidence" value="ECO:0007669"/>
    <property type="project" value="UniProtKB-KW"/>
</dbReference>
<dbReference type="GO" id="GO:0006355">
    <property type="term" value="P:regulation of DNA-templated transcription"/>
    <property type="evidence" value="ECO:0007669"/>
    <property type="project" value="InterPro"/>
</dbReference>
<dbReference type="PROSITE" id="PS50046">
    <property type="entry name" value="PHYTOCHROME_2"/>
    <property type="match status" value="1"/>
</dbReference>
<keyword evidence="9" id="KW-0067">ATP-binding</keyword>
<dbReference type="Pfam" id="PF00360">
    <property type="entry name" value="PHY"/>
    <property type="match status" value="1"/>
</dbReference>
<evidence type="ECO:0000256" key="11">
    <source>
        <dbReference type="ARBA" id="ARBA00023170"/>
    </source>
</evidence>
<evidence type="ECO:0000256" key="7">
    <source>
        <dbReference type="ARBA" id="ARBA00022741"/>
    </source>
</evidence>
<dbReference type="PANTHER" id="PTHR41523:SF8">
    <property type="entry name" value="ETHYLENE RESPONSE SENSOR PROTEIN"/>
    <property type="match status" value="1"/>
</dbReference>
<dbReference type="PANTHER" id="PTHR41523">
    <property type="entry name" value="TWO-COMPONENT SYSTEM SENSOR PROTEIN"/>
    <property type="match status" value="1"/>
</dbReference>
<feature type="domain" description="Response regulatory" evidence="14">
    <location>
        <begin position="741"/>
        <end position="852"/>
    </location>
</feature>
<dbReference type="GO" id="GO:0004673">
    <property type="term" value="F:protein histidine kinase activity"/>
    <property type="evidence" value="ECO:0007669"/>
    <property type="project" value="UniProtKB-EC"/>
</dbReference>
<dbReference type="InterPro" id="IPR013515">
    <property type="entry name" value="Phytochrome_cen-reg"/>
</dbReference>
<dbReference type="Pfam" id="PF07536">
    <property type="entry name" value="HWE_HK"/>
    <property type="match status" value="1"/>
</dbReference>
<feature type="domain" description="Phytochrome chromophore attachment site" evidence="13">
    <location>
        <begin position="148"/>
        <end position="305"/>
    </location>
</feature>
<dbReference type="Gene3D" id="3.30.450.40">
    <property type="match status" value="1"/>
</dbReference>
<dbReference type="InterPro" id="IPR016132">
    <property type="entry name" value="Phyto_chromo_attachment"/>
</dbReference>
<dbReference type="Gene3D" id="3.30.565.10">
    <property type="entry name" value="Histidine kinase-like ATPase, C-terminal domain"/>
    <property type="match status" value="1"/>
</dbReference>
<dbReference type="InterPro" id="IPR036890">
    <property type="entry name" value="HATPase_C_sf"/>
</dbReference>
<comment type="catalytic activity">
    <reaction evidence="1">
        <text>ATP + protein L-histidine = ADP + protein N-phospho-L-histidine.</text>
        <dbReference type="EC" id="2.7.13.3"/>
    </reaction>
</comment>
<evidence type="ECO:0000313" key="15">
    <source>
        <dbReference type="EMBL" id="SHE85562.1"/>
    </source>
</evidence>
<keyword evidence="10" id="KW-0157">Chromophore</keyword>
<dbReference type="Pfam" id="PF08446">
    <property type="entry name" value="PAS_2"/>
    <property type="match status" value="1"/>
</dbReference>
<dbReference type="GO" id="GO:0000160">
    <property type="term" value="P:phosphorelay signal transduction system"/>
    <property type="evidence" value="ECO:0007669"/>
    <property type="project" value="InterPro"/>
</dbReference>
<evidence type="ECO:0000256" key="9">
    <source>
        <dbReference type="ARBA" id="ARBA00022840"/>
    </source>
</evidence>
<evidence type="ECO:0000256" key="8">
    <source>
        <dbReference type="ARBA" id="ARBA00022777"/>
    </source>
</evidence>
<dbReference type="PIRSF" id="PIRSF036397">
    <property type="entry name" value="Bactrphtchrm_rec"/>
    <property type="match status" value="1"/>
</dbReference>
<dbReference type="InterPro" id="IPR009219">
    <property type="entry name" value="Bactrphtchr_CheY"/>
</dbReference>
<evidence type="ECO:0000256" key="10">
    <source>
        <dbReference type="ARBA" id="ARBA00022991"/>
    </source>
</evidence>
<dbReference type="GO" id="GO:0009584">
    <property type="term" value="P:detection of visible light"/>
    <property type="evidence" value="ECO:0007669"/>
    <property type="project" value="InterPro"/>
</dbReference>
<dbReference type="InterPro" id="IPR001789">
    <property type="entry name" value="Sig_transdc_resp-reg_receiver"/>
</dbReference>
<reference evidence="16" key="1">
    <citation type="submission" date="2016-11" db="EMBL/GenBank/DDBJ databases">
        <authorList>
            <person name="Varghese N."/>
            <person name="Submissions S."/>
        </authorList>
    </citation>
    <scope>NUCLEOTIDE SEQUENCE [LARGE SCALE GENOMIC DNA]</scope>
    <source>
        <strain evidence="16">DSM 29326</strain>
    </source>
</reference>
<dbReference type="Proteomes" id="UP000183987">
    <property type="component" value="Unassembled WGS sequence"/>
</dbReference>
<evidence type="ECO:0000256" key="6">
    <source>
        <dbReference type="ARBA" id="ARBA00022679"/>
    </source>
</evidence>
<keyword evidence="16" id="KW-1185">Reference proteome</keyword>
<keyword evidence="11" id="KW-0675">Receptor</keyword>
<dbReference type="Gene3D" id="3.40.50.2300">
    <property type="match status" value="1"/>
</dbReference>
<dbReference type="OrthoDB" id="489241at2"/>
<dbReference type="PROSITE" id="PS50110">
    <property type="entry name" value="RESPONSE_REGULATORY"/>
    <property type="match status" value="1"/>
</dbReference>
<dbReference type="RefSeq" id="WP_072856396.1">
    <property type="nucleotide sequence ID" value="NZ_FQUE01000002.1"/>
</dbReference>
<keyword evidence="3" id="KW-0600">Photoreceptor protein</keyword>
<keyword evidence="4 12" id="KW-0597">Phosphoprotein</keyword>
<dbReference type="InterPro" id="IPR035965">
    <property type="entry name" value="PAS-like_dom_sf"/>
</dbReference>
<dbReference type="AlphaFoldDB" id="A0A1M4WX67"/>
<evidence type="ECO:0000256" key="4">
    <source>
        <dbReference type="ARBA" id="ARBA00022553"/>
    </source>
</evidence>
<dbReference type="Gene3D" id="3.30.450.270">
    <property type="match status" value="1"/>
</dbReference>
<dbReference type="SMART" id="SM00065">
    <property type="entry name" value="GAF"/>
    <property type="match status" value="1"/>
</dbReference>
<keyword evidence="8 15" id="KW-0418">Kinase</keyword>
<dbReference type="GO" id="GO:0009881">
    <property type="term" value="F:photoreceptor activity"/>
    <property type="evidence" value="ECO:0007669"/>
    <property type="project" value="UniProtKB-KW"/>
</dbReference>
<dbReference type="SMART" id="SM00448">
    <property type="entry name" value="REC"/>
    <property type="match status" value="1"/>
</dbReference>
<keyword evidence="5" id="KW-0716">Sensory transduction</keyword>
<dbReference type="EMBL" id="FQUE01000002">
    <property type="protein sequence ID" value="SHE85562.1"/>
    <property type="molecule type" value="Genomic_DNA"/>
</dbReference>
<evidence type="ECO:0000259" key="13">
    <source>
        <dbReference type="PROSITE" id="PS50046"/>
    </source>
</evidence>
<organism evidence="15 16">
    <name type="scientific">Loktanella atrilutea</name>
    <dbReference type="NCBI Taxonomy" id="366533"/>
    <lineage>
        <taxon>Bacteria</taxon>
        <taxon>Pseudomonadati</taxon>
        <taxon>Pseudomonadota</taxon>
        <taxon>Alphaproteobacteria</taxon>
        <taxon>Rhodobacterales</taxon>
        <taxon>Roseobacteraceae</taxon>
        <taxon>Loktanella</taxon>
    </lineage>
</organism>
<dbReference type="Gene3D" id="3.30.450.20">
    <property type="entry name" value="PAS domain"/>
    <property type="match status" value="1"/>
</dbReference>
<dbReference type="InterPro" id="IPR029016">
    <property type="entry name" value="GAF-like_dom_sf"/>
</dbReference>
<evidence type="ECO:0000256" key="1">
    <source>
        <dbReference type="ARBA" id="ARBA00000085"/>
    </source>
</evidence>
<dbReference type="STRING" id="366533.SAMN05444339_102259"/>
<evidence type="ECO:0000313" key="16">
    <source>
        <dbReference type="Proteomes" id="UP000183987"/>
    </source>
</evidence>
<dbReference type="SUPFAM" id="SSF52172">
    <property type="entry name" value="CheY-like"/>
    <property type="match status" value="1"/>
</dbReference>
<dbReference type="SUPFAM" id="SSF55781">
    <property type="entry name" value="GAF domain-like"/>
    <property type="match status" value="2"/>
</dbReference>
<evidence type="ECO:0000256" key="12">
    <source>
        <dbReference type="PROSITE-ProRule" id="PRU00169"/>
    </source>
</evidence>
<evidence type="ECO:0000256" key="3">
    <source>
        <dbReference type="ARBA" id="ARBA00022543"/>
    </source>
</evidence>
<dbReference type="InterPro" id="IPR011102">
    <property type="entry name" value="Sig_transdc_His_kinase_HWE"/>
</dbReference>
<dbReference type="SMART" id="SM00911">
    <property type="entry name" value="HWE_HK"/>
    <property type="match status" value="1"/>
</dbReference>
<accession>A0A1M4WX67</accession>
<proteinExistence type="predicted"/>
<evidence type="ECO:0000256" key="2">
    <source>
        <dbReference type="ARBA" id="ARBA00012438"/>
    </source>
</evidence>
<name>A0A1M4WX67_LOKAT</name>
<dbReference type="InterPro" id="IPR013654">
    <property type="entry name" value="PAS_2"/>
</dbReference>
<dbReference type="Pfam" id="PF01590">
    <property type="entry name" value="GAF"/>
    <property type="match status" value="1"/>
</dbReference>
<dbReference type="InterPro" id="IPR001294">
    <property type="entry name" value="Phytochrome"/>
</dbReference>
<evidence type="ECO:0000256" key="5">
    <source>
        <dbReference type="ARBA" id="ARBA00022606"/>
    </source>
</evidence>
<dbReference type="InterPro" id="IPR043150">
    <property type="entry name" value="Phytochrome_PHY_sf"/>
</dbReference>
<protein>
    <recommendedName>
        <fullName evidence="2">histidine kinase</fullName>
        <ecNumber evidence="2">2.7.13.3</ecNumber>
    </recommendedName>
</protein>
<keyword evidence="6" id="KW-0808">Transferase</keyword>
<keyword evidence="7" id="KW-0547">Nucleotide-binding</keyword>